<accession>W4V2I8</accession>
<comment type="caution">
    <text evidence="6">The sequence shown here is derived from an EMBL/GenBank/DDBJ whole genome shotgun (WGS) entry which is preliminary data.</text>
</comment>
<feature type="domain" description="Response regulatory" evidence="5">
    <location>
        <begin position="2"/>
        <end position="128"/>
    </location>
</feature>
<evidence type="ECO:0000256" key="1">
    <source>
        <dbReference type="ARBA" id="ARBA00018672"/>
    </source>
</evidence>
<reference evidence="6" key="1">
    <citation type="journal article" date="2014" name="Genome Announc.">
        <title>Draft Genome Sequence of Clostridium straminisolvens Strain JCM 21531T, Isolated from a Cellulose-Degrading Bacterial Community.</title>
        <authorList>
            <person name="Yuki M."/>
            <person name="Oshima K."/>
            <person name="Suda W."/>
            <person name="Sakamoto M."/>
            <person name="Kitamura K."/>
            <person name="Iida T."/>
            <person name="Hattori M."/>
            <person name="Ohkuma M."/>
        </authorList>
    </citation>
    <scope>NUCLEOTIDE SEQUENCE [LARGE SCALE GENOMIC DNA]</scope>
    <source>
        <strain evidence="6">JCM 21531</strain>
    </source>
</reference>
<dbReference type="PANTHER" id="PTHR43719:SF28">
    <property type="entry name" value="PEROXIDE STRESS-ACTIVATED HISTIDINE KINASE MAK1-RELATED"/>
    <property type="match status" value="1"/>
</dbReference>
<dbReference type="Proteomes" id="UP000019109">
    <property type="component" value="Unassembled WGS sequence"/>
</dbReference>
<organism evidence="6 7">
    <name type="scientific">Acetivibrio straminisolvens JCM 21531</name>
    <dbReference type="NCBI Taxonomy" id="1294263"/>
    <lineage>
        <taxon>Bacteria</taxon>
        <taxon>Bacillati</taxon>
        <taxon>Bacillota</taxon>
        <taxon>Clostridia</taxon>
        <taxon>Eubacteriales</taxon>
        <taxon>Oscillospiraceae</taxon>
        <taxon>Acetivibrio</taxon>
    </lineage>
</organism>
<feature type="modified residue" description="4-aspartylphosphate" evidence="4">
    <location>
        <position position="55"/>
    </location>
</feature>
<dbReference type="STRING" id="1294263.JCM21531_1087"/>
<keyword evidence="7" id="KW-1185">Reference proteome</keyword>
<sequence>MRILIAEDDYASRKFLYKFLSCYGECDITIDGIEAVDAFMIALDEGKPYDLVCLDIMMPKLDGTKALKAIRDVEKQKGIEGDNRVKVIMTTALNDTTNVYTAFESGCEAYAAKPIDTEKFAEVLKKIGLISSVEVK</sequence>
<dbReference type="PROSITE" id="PS50110">
    <property type="entry name" value="RESPONSE_REGULATORY"/>
    <property type="match status" value="1"/>
</dbReference>
<dbReference type="SMART" id="SM00448">
    <property type="entry name" value="REC"/>
    <property type="match status" value="1"/>
</dbReference>
<dbReference type="InterPro" id="IPR050956">
    <property type="entry name" value="2C_system_His_kinase"/>
</dbReference>
<evidence type="ECO:0000259" key="5">
    <source>
        <dbReference type="PROSITE" id="PS50110"/>
    </source>
</evidence>
<evidence type="ECO:0000256" key="2">
    <source>
        <dbReference type="ARBA" id="ARBA00022553"/>
    </source>
</evidence>
<dbReference type="GO" id="GO:0000160">
    <property type="term" value="P:phosphorelay signal transduction system"/>
    <property type="evidence" value="ECO:0007669"/>
    <property type="project" value="InterPro"/>
</dbReference>
<dbReference type="CDD" id="cd17546">
    <property type="entry name" value="REC_hyHK_CKI1_RcsC-like"/>
    <property type="match status" value="1"/>
</dbReference>
<dbReference type="RefSeq" id="WP_038287554.1">
    <property type="nucleotide sequence ID" value="NZ_BAVR01000009.1"/>
</dbReference>
<proteinExistence type="predicted"/>
<evidence type="ECO:0000313" key="6">
    <source>
        <dbReference type="EMBL" id="GAE87695.1"/>
    </source>
</evidence>
<gene>
    <name evidence="6" type="ORF">JCM21531_1087</name>
</gene>
<evidence type="ECO:0000256" key="4">
    <source>
        <dbReference type="PROSITE-ProRule" id="PRU00169"/>
    </source>
</evidence>
<dbReference type="Pfam" id="PF00072">
    <property type="entry name" value="Response_reg"/>
    <property type="match status" value="1"/>
</dbReference>
<comment type="function">
    <text evidence="3">May play the central regulatory role in sporulation. It may be an element of the effector pathway responsible for the activation of sporulation genes in response to nutritional stress. Spo0A may act in concert with spo0H (a sigma factor) to control the expression of some genes that are critical to the sporulation process.</text>
</comment>
<keyword evidence="2 4" id="KW-0597">Phosphoprotein</keyword>
<dbReference type="EMBL" id="BAVR01000009">
    <property type="protein sequence ID" value="GAE87695.1"/>
    <property type="molecule type" value="Genomic_DNA"/>
</dbReference>
<dbReference type="PANTHER" id="PTHR43719">
    <property type="entry name" value="TWO-COMPONENT HISTIDINE KINASE"/>
    <property type="match status" value="1"/>
</dbReference>
<dbReference type="InterPro" id="IPR001789">
    <property type="entry name" value="Sig_transdc_resp-reg_receiver"/>
</dbReference>
<dbReference type="InterPro" id="IPR011006">
    <property type="entry name" value="CheY-like_superfamily"/>
</dbReference>
<dbReference type="OrthoDB" id="9797769at2"/>
<name>W4V2I8_9FIRM</name>
<dbReference type="Gene3D" id="3.40.50.2300">
    <property type="match status" value="1"/>
</dbReference>
<dbReference type="SUPFAM" id="SSF52172">
    <property type="entry name" value="CheY-like"/>
    <property type="match status" value="1"/>
</dbReference>
<evidence type="ECO:0000313" key="7">
    <source>
        <dbReference type="Proteomes" id="UP000019109"/>
    </source>
</evidence>
<protein>
    <recommendedName>
        <fullName evidence="1">Stage 0 sporulation protein A homolog</fullName>
    </recommendedName>
</protein>
<dbReference type="AlphaFoldDB" id="W4V2I8"/>
<evidence type="ECO:0000256" key="3">
    <source>
        <dbReference type="ARBA" id="ARBA00024867"/>
    </source>
</evidence>